<dbReference type="RefSeq" id="WP_153863165.1">
    <property type="nucleotide sequence ID" value="NZ_WJQS01000002.1"/>
</dbReference>
<evidence type="ECO:0000259" key="17">
    <source>
        <dbReference type="Pfam" id="PF00912"/>
    </source>
</evidence>
<dbReference type="InterPro" id="IPR050396">
    <property type="entry name" value="Glycosyltr_51/Transpeptidase"/>
</dbReference>
<proteinExistence type="inferred from homology"/>
<evidence type="ECO:0000256" key="13">
    <source>
        <dbReference type="ARBA" id="ARBA00049902"/>
    </source>
</evidence>
<evidence type="ECO:0000256" key="7">
    <source>
        <dbReference type="ARBA" id="ARBA00022801"/>
    </source>
</evidence>
<accession>A0A6I2GWU7</accession>
<dbReference type="InterPro" id="IPR023346">
    <property type="entry name" value="Lysozyme-like_dom_sf"/>
</dbReference>
<dbReference type="GO" id="GO:0008658">
    <property type="term" value="F:penicillin binding"/>
    <property type="evidence" value="ECO:0007669"/>
    <property type="project" value="InterPro"/>
</dbReference>
<keyword evidence="7" id="KW-0378">Hydrolase</keyword>
<dbReference type="InterPro" id="IPR012338">
    <property type="entry name" value="Beta-lactam/transpept-like"/>
</dbReference>
<dbReference type="EMBL" id="WJQS01000002">
    <property type="protein sequence ID" value="MRI84813.1"/>
    <property type="molecule type" value="Genomic_DNA"/>
</dbReference>
<dbReference type="AlphaFoldDB" id="A0A6I2GWU7"/>
<evidence type="ECO:0000259" key="16">
    <source>
        <dbReference type="Pfam" id="PF00905"/>
    </source>
</evidence>
<dbReference type="SUPFAM" id="SSF53955">
    <property type="entry name" value="Lysozyme-like"/>
    <property type="match status" value="1"/>
</dbReference>
<evidence type="ECO:0000313" key="19">
    <source>
        <dbReference type="Proteomes" id="UP000430975"/>
    </source>
</evidence>
<dbReference type="GO" id="GO:0030288">
    <property type="term" value="C:outer membrane-bounded periplasmic space"/>
    <property type="evidence" value="ECO:0007669"/>
    <property type="project" value="TreeGrafter"/>
</dbReference>
<dbReference type="InterPro" id="IPR036950">
    <property type="entry name" value="PBP_transglycosylase"/>
</dbReference>
<dbReference type="GO" id="GO:0008955">
    <property type="term" value="F:peptidoglycan glycosyltransferase activity"/>
    <property type="evidence" value="ECO:0007669"/>
    <property type="project" value="UniProtKB-EC"/>
</dbReference>
<keyword evidence="4" id="KW-0645">Protease</keyword>
<dbReference type="PANTHER" id="PTHR32282">
    <property type="entry name" value="BINDING PROTEIN TRANSPEPTIDASE, PUTATIVE-RELATED"/>
    <property type="match status" value="1"/>
</dbReference>
<feature type="domain" description="Penicillin-binding protein transpeptidase" evidence="16">
    <location>
        <begin position="361"/>
        <end position="643"/>
    </location>
</feature>
<keyword evidence="19" id="KW-1185">Reference proteome</keyword>
<dbReference type="Pfam" id="PF00912">
    <property type="entry name" value="Transgly"/>
    <property type="match status" value="1"/>
</dbReference>
<keyword evidence="5" id="KW-0328">Glycosyltransferase</keyword>
<feature type="transmembrane region" description="Helical" evidence="15">
    <location>
        <begin position="41"/>
        <end position="65"/>
    </location>
</feature>
<feature type="compositionally biased region" description="Basic residues" evidence="14">
    <location>
        <begin position="18"/>
        <end position="31"/>
    </location>
</feature>
<dbReference type="InterPro" id="IPR001264">
    <property type="entry name" value="Glyco_trans_51"/>
</dbReference>
<feature type="compositionally biased region" description="Basic and acidic residues" evidence="14">
    <location>
        <begin position="7"/>
        <end position="17"/>
    </location>
</feature>
<evidence type="ECO:0000256" key="12">
    <source>
        <dbReference type="ARBA" id="ARBA00034000"/>
    </source>
</evidence>
<dbReference type="SUPFAM" id="SSF56601">
    <property type="entry name" value="beta-lactamase/transpeptidase-like"/>
    <property type="match status" value="1"/>
</dbReference>
<evidence type="ECO:0000256" key="9">
    <source>
        <dbReference type="ARBA" id="ARBA00022984"/>
    </source>
</evidence>
<feature type="compositionally biased region" description="Polar residues" evidence="14">
    <location>
        <begin position="818"/>
        <end position="828"/>
    </location>
</feature>
<dbReference type="Proteomes" id="UP000430975">
    <property type="component" value="Unassembled WGS sequence"/>
</dbReference>
<feature type="region of interest" description="Disordered" evidence="14">
    <location>
        <begin position="1"/>
        <end position="31"/>
    </location>
</feature>
<dbReference type="Gene3D" id="1.10.3810.10">
    <property type="entry name" value="Biosynthetic peptidoglycan transglycosylase-like"/>
    <property type="match status" value="1"/>
</dbReference>
<comment type="catalytic activity">
    <reaction evidence="12">
        <text>Preferential cleavage: (Ac)2-L-Lys-D-Ala-|-D-Ala. Also transpeptidation of peptidyl-alanyl moieties that are N-acyl substituents of D-alanine.</text>
        <dbReference type="EC" id="3.4.16.4"/>
    </reaction>
</comment>
<evidence type="ECO:0000256" key="4">
    <source>
        <dbReference type="ARBA" id="ARBA00022670"/>
    </source>
</evidence>
<dbReference type="InterPro" id="IPR001460">
    <property type="entry name" value="PCN-bd_Tpept"/>
</dbReference>
<feature type="domain" description="Glycosyl transferase family 51" evidence="17">
    <location>
        <begin position="88"/>
        <end position="265"/>
    </location>
</feature>
<keyword evidence="8" id="KW-0133">Cell shape</keyword>
<keyword evidence="11" id="KW-0961">Cell wall biogenesis/degradation</keyword>
<evidence type="ECO:0000256" key="8">
    <source>
        <dbReference type="ARBA" id="ARBA00022960"/>
    </source>
</evidence>
<evidence type="ECO:0000256" key="2">
    <source>
        <dbReference type="ARBA" id="ARBA00007739"/>
    </source>
</evidence>
<evidence type="ECO:0000256" key="6">
    <source>
        <dbReference type="ARBA" id="ARBA00022679"/>
    </source>
</evidence>
<dbReference type="Pfam" id="PF00905">
    <property type="entry name" value="Transpeptidase"/>
    <property type="match status" value="1"/>
</dbReference>
<comment type="similarity">
    <text evidence="1">In the C-terminal section; belongs to the transpeptidase family.</text>
</comment>
<comment type="similarity">
    <text evidence="2">In the N-terminal section; belongs to the glycosyltransferase 51 family.</text>
</comment>
<comment type="caution">
    <text evidence="18">The sequence shown here is derived from an EMBL/GenBank/DDBJ whole genome shotgun (WGS) entry which is preliminary data.</text>
</comment>
<evidence type="ECO:0000256" key="3">
    <source>
        <dbReference type="ARBA" id="ARBA00022645"/>
    </source>
</evidence>
<name>A0A6I2GWU7_9LACT</name>
<evidence type="ECO:0000256" key="14">
    <source>
        <dbReference type="SAM" id="MobiDB-lite"/>
    </source>
</evidence>
<comment type="catalytic activity">
    <reaction evidence="13">
        <text>[GlcNAc-(1-&gt;4)-Mur2Ac(oyl-L-Ala-gamma-D-Glu-L-Lys-D-Ala-D-Ala)](n)-di-trans,octa-cis-undecaprenyl diphosphate + beta-D-GlcNAc-(1-&gt;4)-Mur2Ac(oyl-L-Ala-gamma-D-Glu-L-Lys-D-Ala-D-Ala)-di-trans,octa-cis-undecaprenyl diphosphate = [GlcNAc-(1-&gt;4)-Mur2Ac(oyl-L-Ala-gamma-D-Glu-L-Lys-D-Ala-D-Ala)](n+1)-di-trans,octa-cis-undecaprenyl diphosphate + di-trans,octa-cis-undecaprenyl diphosphate + H(+)</text>
        <dbReference type="Rhea" id="RHEA:23708"/>
        <dbReference type="Rhea" id="RHEA-COMP:9602"/>
        <dbReference type="Rhea" id="RHEA-COMP:9603"/>
        <dbReference type="ChEBI" id="CHEBI:15378"/>
        <dbReference type="ChEBI" id="CHEBI:58405"/>
        <dbReference type="ChEBI" id="CHEBI:60033"/>
        <dbReference type="ChEBI" id="CHEBI:78435"/>
        <dbReference type="EC" id="2.4.99.28"/>
    </reaction>
</comment>
<evidence type="ECO:0000256" key="15">
    <source>
        <dbReference type="SAM" id="Phobius"/>
    </source>
</evidence>
<organism evidence="18 19">
    <name type="scientific">Fundicoccus ignavus</name>
    <dbReference type="NCBI Taxonomy" id="2664442"/>
    <lineage>
        <taxon>Bacteria</taxon>
        <taxon>Bacillati</taxon>
        <taxon>Bacillota</taxon>
        <taxon>Bacilli</taxon>
        <taxon>Lactobacillales</taxon>
        <taxon>Aerococcaceae</taxon>
        <taxon>Fundicoccus</taxon>
    </lineage>
</organism>
<dbReference type="GO" id="GO:0071555">
    <property type="term" value="P:cell wall organization"/>
    <property type="evidence" value="ECO:0007669"/>
    <property type="project" value="UniProtKB-KW"/>
</dbReference>
<keyword evidence="6" id="KW-0808">Transferase</keyword>
<dbReference type="GO" id="GO:0006508">
    <property type="term" value="P:proteolysis"/>
    <property type="evidence" value="ECO:0007669"/>
    <property type="project" value="UniProtKB-KW"/>
</dbReference>
<keyword evidence="9" id="KW-0573">Peptidoglycan synthesis</keyword>
<dbReference type="Gene3D" id="3.40.710.10">
    <property type="entry name" value="DD-peptidase/beta-lactamase superfamily"/>
    <property type="match status" value="1"/>
</dbReference>
<dbReference type="GO" id="GO:0009252">
    <property type="term" value="P:peptidoglycan biosynthetic process"/>
    <property type="evidence" value="ECO:0007669"/>
    <property type="project" value="UniProtKB-KW"/>
</dbReference>
<evidence type="ECO:0000256" key="1">
    <source>
        <dbReference type="ARBA" id="ARBA00007090"/>
    </source>
</evidence>
<feature type="compositionally biased region" description="Acidic residues" evidence="14">
    <location>
        <begin position="796"/>
        <end position="815"/>
    </location>
</feature>
<evidence type="ECO:0000256" key="10">
    <source>
        <dbReference type="ARBA" id="ARBA00023268"/>
    </source>
</evidence>
<dbReference type="GO" id="GO:0008360">
    <property type="term" value="P:regulation of cell shape"/>
    <property type="evidence" value="ECO:0007669"/>
    <property type="project" value="UniProtKB-KW"/>
</dbReference>
<evidence type="ECO:0000256" key="5">
    <source>
        <dbReference type="ARBA" id="ARBA00022676"/>
    </source>
</evidence>
<dbReference type="GO" id="GO:0009002">
    <property type="term" value="F:serine-type D-Ala-D-Ala carboxypeptidase activity"/>
    <property type="evidence" value="ECO:0007669"/>
    <property type="project" value="UniProtKB-EC"/>
</dbReference>
<keyword evidence="15" id="KW-0472">Membrane</keyword>
<gene>
    <name evidence="18" type="ORF">GIY09_02725</name>
</gene>
<dbReference type="FunFam" id="1.10.3810.10:FF:000001">
    <property type="entry name" value="Penicillin-binding protein 1A"/>
    <property type="match status" value="1"/>
</dbReference>
<keyword evidence="15" id="KW-0812">Transmembrane</keyword>
<keyword evidence="3" id="KW-0121">Carboxypeptidase</keyword>
<evidence type="ECO:0000313" key="18">
    <source>
        <dbReference type="EMBL" id="MRI84813.1"/>
    </source>
</evidence>
<evidence type="ECO:0000256" key="11">
    <source>
        <dbReference type="ARBA" id="ARBA00023316"/>
    </source>
</evidence>
<dbReference type="NCBIfam" id="TIGR02074">
    <property type="entry name" value="PBP_1a_fam"/>
    <property type="match status" value="1"/>
</dbReference>
<dbReference type="PANTHER" id="PTHR32282:SF29">
    <property type="entry name" value="PENICILLIN-BINDING PROTEIN 1A"/>
    <property type="match status" value="1"/>
</dbReference>
<keyword evidence="15" id="KW-1133">Transmembrane helix</keyword>
<keyword evidence="10" id="KW-0511">Multifunctional enzyme</keyword>
<protein>
    <submittedName>
        <fullName evidence="18">PBP1A family penicillin-binding protein</fullName>
    </submittedName>
</protein>
<feature type="region of interest" description="Disordered" evidence="14">
    <location>
        <begin position="792"/>
        <end position="838"/>
    </location>
</feature>
<reference evidence="18 19" key="1">
    <citation type="submission" date="2019-11" db="EMBL/GenBank/DDBJ databases">
        <title>Characterisation of Fundicoccus ignavus gen. nov. sp. nov., a novel genus of the family Aerococcaceae isolated from bulk tank milk.</title>
        <authorList>
            <person name="Siebert A."/>
            <person name="Huptas C."/>
            <person name="Wenning M."/>
            <person name="Scherer S."/>
            <person name="Doll E.V."/>
        </authorList>
    </citation>
    <scope>NUCLEOTIDE SEQUENCE [LARGE SCALE GENOMIC DNA]</scope>
    <source>
        <strain evidence="18 19">WS4759</strain>
    </source>
</reference>
<sequence>MVTTGSRVERKKYEKSKQRSNNRPNKNKNKKSNWRKWLKRLVILFITLFFLALIAGGSLFAYYAMNAPEIKESDLIGQVSSKIYDSEGELVKELGGQNRDLMTAEEIPEVLKNAVMAIEDARFYTHKGVDPIRIVGSALANLQAGEITQGGSTITQQLVKLSVFSTDFQDQTLERKAQEAWLALGLEQEFSKDKILTMYLNKMFYSNNTYGAKTAARNFFGKNIQDISLAEAALLAGIPQAPSDYDPYTFPEDAKDRRDLVLSVMLDRNLIGQAEYDEAINTSIESMLVPINNNSLTEDDLVIDAYIDIVSQEVQEKMNLNIFTDGVEVYTNLDMDAQVKLFETVNSNTTVIFPDDELQTAVSIIDVETGQLVAVIGGRKQEVAFGLNRANTLQRSIGSTMKPLADYGPAFEYLNYSTGTTIVDEPYSFSDGSTLNNYDFLYEGDMTLREALSSSRNIPALKLLQEVGLDNAYAFLQKMDINIINDNNKDLVESNAIGGEMTPVQLSAAYATIANYGEYNTPYTVSRVITAAGTVQEFTPTPREAMKDSTAYMLVDILKDVPGTFASAAQIEGLYHAGKTGTTNYTESELAQLGLDSSTYAAPDGWYAGISPKYSIATWVGYDNRNEAGNYLTLDETRIPQQIYAEMMAYMMKDLPNNDWTMPDSLVEVEIEKYSEPLQLPGPYTPAEIRSKELFIKGTEPTQQSLYYGRYINPPSWFDANYNEETKSIVAEWGALTDSGTFELSLNGTVVYTGTGTTFSMPAEADGEYILRLRIIDGNSSSDTLVVTLTLTTTSEESDSSDSESSDLPPDETDSSTEVPNESQSSDDTPPVESTPPG</sequence>